<protein>
    <submittedName>
        <fullName evidence="1">CYIR protein</fullName>
    </submittedName>
</protein>
<organism evidence="1 2">
    <name type="scientific">Plasmodium cynomolgi (strain B)</name>
    <dbReference type="NCBI Taxonomy" id="1120755"/>
    <lineage>
        <taxon>Eukaryota</taxon>
        <taxon>Sar</taxon>
        <taxon>Alveolata</taxon>
        <taxon>Apicomplexa</taxon>
        <taxon>Aconoidasida</taxon>
        <taxon>Haemosporida</taxon>
        <taxon>Plasmodiidae</taxon>
        <taxon>Plasmodium</taxon>
        <taxon>Plasmodium (Plasmodium)</taxon>
    </lineage>
</organism>
<dbReference type="RefSeq" id="XP_004227772.1">
    <property type="nucleotide sequence ID" value="XM_004227724.1"/>
</dbReference>
<dbReference type="PhylomeDB" id="K6UZY3"/>
<dbReference type="Proteomes" id="UP000006319">
    <property type="component" value="Unassembled WGS sequence"/>
</dbReference>
<evidence type="ECO:0000313" key="1">
    <source>
        <dbReference type="EMBL" id="GAB69554.1"/>
    </source>
</evidence>
<dbReference type="EMBL" id="DF157319">
    <property type="protein sequence ID" value="GAB69554.1"/>
    <property type="molecule type" value="Genomic_DNA"/>
</dbReference>
<dbReference type="OrthoDB" id="384156at2759"/>
<proteinExistence type="predicted"/>
<dbReference type="VEuPathDB" id="PlasmoDB:PCYB_003030"/>
<accession>K6UZY3</accession>
<gene>
    <name evidence="1" type="ORF">PCYB_003030</name>
</gene>
<keyword evidence="2" id="KW-1185">Reference proteome</keyword>
<reference evidence="1 2" key="1">
    <citation type="journal article" date="2012" name="Nat. Genet.">
        <title>Plasmodium cynomolgi genome sequences provide insight into Plasmodium vivax and the monkey malaria clade.</title>
        <authorList>
            <person name="Tachibana S."/>
            <person name="Sullivan S.A."/>
            <person name="Kawai S."/>
            <person name="Nakamura S."/>
            <person name="Kim H.R."/>
            <person name="Goto N."/>
            <person name="Arisue N."/>
            <person name="Palacpac N.M.Q."/>
            <person name="Honma H."/>
            <person name="Yagi M."/>
            <person name="Tougan T."/>
            <person name="Katakai Y."/>
            <person name="Kaneko O."/>
            <person name="Mita T."/>
            <person name="Kita K."/>
            <person name="Yasutomi Y."/>
            <person name="Sutton P.L."/>
            <person name="Shakhbatyan R."/>
            <person name="Horii T."/>
            <person name="Yasunaga T."/>
            <person name="Barnwell J.W."/>
            <person name="Escalante A.A."/>
            <person name="Carlton J.M."/>
            <person name="Tanabe K."/>
        </authorList>
    </citation>
    <scope>NUCLEOTIDE SEQUENCE [LARGE SCALE GENOMIC DNA]</scope>
    <source>
        <strain evidence="1 2">B</strain>
    </source>
</reference>
<sequence length="303" mass="35442">MNIIILELSCVKIYINDFFEKNCPLNSFISLIENFKFNSEKYSDIDDLKNIVKENNVALKNIGCSVYKGYTYLTAHDEEKRRILCNYLNLWLDEKKSINVTNSIITDTQWELIEELWNLLKQRYYRNRCDRQEEINTLEIRKRINLMVYCVNRDYLKNMCSRAINSNHNIENKCSGFSMFTNKYYEQFLNESGCFGDTINPKDHRYFIDDNCNLHNMAITFPKFDSESKQIVYNHESRKPIEKCKNTIQSGGDNKELAAPSETELTSTDKRSSKPVYCAGLSALGIVFTSIVLYKYTTLGSFI</sequence>
<dbReference type="AlphaFoldDB" id="K6UZY3"/>
<dbReference type="GeneID" id="14696096"/>
<feature type="non-terminal residue" evidence="1">
    <location>
        <position position="303"/>
    </location>
</feature>
<dbReference type="KEGG" id="pcy:PCYB_003030"/>
<evidence type="ECO:0000313" key="2">
    <source>
        <dbReference type="Proteomes" id="UP000006319"/>
    </source>
</evidence>
<dbReference type="OMA" id="CEKSISR"/>
<name>K6UZY3_PLACD</name>